<comment type="caution">
    <text evidence="3">The sequence shown here is derived from an EMBL/GenBank/DDBJ whole genome shotgun (WGS) entry which is preliminary data.</text>
</comment>
<evidence type="ECO:0000313" key="3">
    <source>
        <dbReference type="EMBL" id="MQM30326.1"/>
    </source>
</evidence>
<dbReference type="SUPFAM" id="SSF143120">
    <property type="entry name" value="YefM-like"/>
    <property type="match status" value="1"/>
</dbReference>
<protein>
    <recommendedName>
        <fullName evidence="2">Antitoxin</fullName>
    </recommendedName>
</protein>
<sequence length="82" mass="8990">MQTVNMLEAKSNLSRLVEAIEQGKEREIVIARNGRPAARLLPIAEQPPERRIGVAKGAFDVPDNIDASNEEVARLFLQGHGS</sequence>
<evidence type="ECO:0000256" key="2">
    <source>
        <dbReference type="RuleBase" id="RU362080"/>
    </source>
</evidence>
<proteinExistence type="inferred from homology"/>
<dbReference type="Gene3D" id="3.40.1620.10">
    <property type="entry name" value="YefM-like domain"/>
    <property type="match status" value="1"/>
</dbReference>
<comment type="similarity">
    <text evidence="1 2">Belongs to the phD/YefM antitoxin family.</text>
</comment>
<dbReference type="InterPro" id="IPR006442">
    <property type="entry name" value="Antitoxin_Phd/YefM"/>
</dbReference>
<comment type="function">
    <text evidence="2">Antitoxin component of a type II toxin-antitoxin (TA) system.</text>
</comment>
<organism evidence="3 4">
    <name type="scientific">Candidatus Accumulibacter phosphatis</name>
    <dbReference type="NCBI Taxonomy" id="327160"/>
    <lineage>
        <taxon>Bacteria</taxon>
        <taxon>Pseudomonadati</taxon>
        <taxon>Pseudomonadota</taxon>
        <taxon>Betaproteobacteria</taxon>
        <taxon>Candidatus Accumulibacter</taxon>
    </lineage>
</organism>
<evidence type="ECO:0000256" key="1">
    <source>
        <dbReference type="ARBA" id="ARBA00009981"/>
    </source>
</evidence>
<dbReference type="Proteomes" id="UP000342300">
    <property type="component" value="Unassembled WGS sequence"/>
</dbReference>
<dbReference type="Pfam" id="PF02604">
    <property type="entry name" value="PhdYeFM_antitox"/>
    <property type="match status" value="1"/>
</dbReference>
<name>A0A6A7RTV7_9PROT</name>
<reference evidence="3 4" key="1">
    <citation type="submission" date="2017-09" db="EMBL/GenBank/DDBJ databases">
        <title>Metagenomic Analysis Reveals Denitrifying Candidatus Accumulibacter and Flanking Population as a Source of N2O.</title>
        <authorList>
            <person name="Gao H."/>
            <person name="Mao Y."/>
            <person name="Zhao X."/>
            <person name="Liu W.-T."/>
            <person name="Zhang T."/>
            <person name="Wells G."/>
        </authorList>
    </citation>
    <scope>NUCLEOTIDE SEQUENCE [LARGE SCALE GENOMIC DNA]</scope>
    <source>
        <strain evidence="3">CANDO_2_IC</strain>
    </source>
</reference>
<dbReference type="AlphaFoldDB" id="A0A6A7RTV7"/>
<gene>
    <name evidence="3" type="ORF">CRU78_07195</name>
</gene>
<dbReference type="EMBL" id="PDHS01000155">
    <property type="protein sequence ID" value="MQM30326.1"/>
    <property type="molecule type" value="Genomic_DNA"/>
</dbReference>
<accession>A0A6A7RTV7</accession>
<evidence type="ECO:0000313" key="4">
    <source>
        <dbReference type="Proteomes" id="UP000342300"/>
    </source>
</evidence>
<dbReference type="NCBIfam" id="TIGR01552">
    <property type="entry name" value="phd_fam"/>
    <property type="match status" value="1"/>
</dbReference>
<dbReference type="InterPro" id="IPR036165">
    <property type="entry name" value="YefM-like_sf"/>
</dbReference>